<sequence length="247" mass="28556">MNDAAIVTVRNSSSRLPNKAIMKVKGDLTAIDIVIKRAKKTGFPVIIATSTAKEDDIFEDVAKRNNVSIFRGSLLNKIKRWFDCFNEFKINNALLVDGDDLSYNYEIGTRAISELKEKSVDLITHPKNIVTGFFTYAVSKEGINKLYSKANLEETNTDVITRFIEKSNLSSDIITLEDFEKNEKVRFTLDYQEDLEFFRKLYEENDILTSGKEILEYLESHKEIIEINFHRQKEFLENQAKFNEKIT</sequence>
<evidence type="ECO:0000313" key="2">
    <source>
        <dbReference type="Proteomes" id="UP000003423"/>
    </source>
</evidence>
<dbReference type="EC" id="2.7.7.-" evidence="1"/>
<dbReference type="OrthoDB" id="10155at2157"/>
<reference evidence="1 2" key="1">
    <citation type="journal article" date="2012" name="J. Bacteriol.">
        <title>Genome sequence of "Candidatus Nitrosopumilus salaria" BD31, an ammonia-oxidizing archaeon from the San Francisco Bay estuary.</title>
        <authorList>
            <person name="Mosier A.C."/>
            <person name="Allen E.E."/>
            <person name="Kim M."/>
            <person name="Ferriera S."/>
            <person name="Francis C.A."/>
        </authorList>
    </citation>
    <scope>NUCLEOTIDE SEQUENCE [LARGE SCALE GENOMIC DNA]</scope>
    <source>
        <strain evidence="1 2">BD31</strain>
    </source>
</reference>
<dbReference type="AlphaFoldDB" id="I3D5A4"/>
<dbReference type="Proteomes" id="UP000003423">
    <property type="component" value="Unassembled WGS sequence"/>
</dbReference>
<protein>
    <submittedName>
        <fullName evidence="1">Cytidylyltransferase</fullName>
        <ecNumber evidence="1">2.7.7.-</ecNumber>
    </submittedName>
</protein>
<dbReference type="Gene3D" id="3.90.550.10">
    <property type="entry name" value="Spore Coat Polysaccharide Biosynthesis Protein SpsA, Chain A"/>
    <property type="match status" value="1"/>
</dbReference>
<dbReference type="EMBL" id="AEXL02000016">
    <property type="protein sequence ID" value="EIJ66897.1"/>
    <property type="molecule type" value="Genomic_DNA"/>
</dbReference>
<gene>
    <name evidence="1" type="ORF">BD31_I0480</name>
</gene>
<keyword evidence="2" id="KW-1185">Reference proteome</keyword>
<dbReference type="PATRIC" id="fig|859350.6.peg.138"/>
<dbReference type="RefSeq" id="WP_008296847.1">
    <property type="nucleotide sequence ID" value="NZ_AEXL02000016.1"/>
</dbReference>
<comment type="caution">
    <text evidence="1">The sequence shown here is derived from an EMBL/GenBank/DDBJ whole genome shotgun (WGS) entry which is preliminary data.</text>
</comment>
<dbReference type="InterPro" id="IPR003329">
    <property type="entry name" value="Cytidylyl_trans"/>
</dbReference>
<evidence type="ECO:0000313" key="1">
    <source>
        <dbReference type="EMBL" id="EIJ66897.1"/>
    </source>
</evidence>
<organism evidence="1 2">
    <name type="scientific">Candidatus Nitrosopumilus salarius BD31</name>
    <dbReference type="NCBI Taxonomy" id="859350"/>
    <lineage>
        <taxon>Archaea</taxon>
        <taxon>Nitrososphaerota</taxon>
        <taxon>Nitrososphaeria</taxon>
        <taxon>Nitrosopumilales</taxon>
        <taxon>Nitrosopumilaceae</taxon>
        <taxon>Nitrosopumilus</taxon>
    </lineage>
</organism>
<dbReference type="InterPro" id="IPR029044">
    <property type="entry name" value="Nucleotide-diphossugar_trans"/>
</dbReference>
<dbReference type="Pfam" id="PF02348">
    <property type="entry name" value="CTP_transf_3"/>
    <property type="match status" value="1"/>
</dbReference>
<dbReference type="GO" id="GO:0016779">
    <property type="term" value="F:nucleotidyltransferase activity"/>
    <property type="evidence" value="ECO:0007669"/>
    <property type="project" value="UniProtKB-KW"/>
</dbReference>
<keyword evidence="1" id="KW-0808">Transferase</keyword>
<keyword evidence="1" id="KW-0548">Nucleotidyltransferase</keyword>
<dbReference type="SUPFAM" id="SSF53448">
    <property type="entry name" value="Nucleotide-diphospho-sugar transferases"/>
    <property type="match status" value="1"/>
</dbReference>
<accession>I3D5A4</accession>
<proteinExistence type="predicted"/>
<name>I3D5A4_9ARCH</name>